<gene>
    <name evidence="1" type="ORF">L6164_018348</name>
</gene>
<keyword evidence="2" id="KW-1185">Reference proteome</keyword>
<accession>A0ACB9NFQ8</accession>
<evidence type="ECO:0000313" key="1">
    <source>
        <dbReference type="EMBL" id="KAI4333560.1"/>
    </source>
</evidence>
<sequence>MVSALDHDTADIRGLPANMLSLNSRLYADNSLISSILQEENVLEEEQVTKLHISTRVMEFRSKELAFRLRHDRRSRPESRPLSLFYRRRIHLRHCYKQVAGAREKEDDAAATTDFGRE</sequence>
<dbReference type="EMBL" id="CM039432">
    <property type="protein sequence ID" value="KAI4333560.1"/>
    <property type="molecule type" value="Genomic_DNA"/>
</dbReference>
<organism evidence="1 2">
    <name type="scientific">Bauhinia variegata</name>
    <name type="common">Purple orchid tree</name>
    <name type="synonym">Phanera variegata</name>
    <dbReference type="NCBI Taxonomy" id="167791"/>
    <lineage>
        <taxon>Eukaryota</taxon>
        <taxon>Viridiplantae</taxon>
        <taxon>Streptophyta</taxon>
        <taxon>Embryophyta</taxon>
        <taxon>Tracheophyta</taxon>
        <taxon>Spermatophyta</taxon>
        <taxon>Magnoliopsida</taxon>
        <taxon>eudicotyledons</taxon>
        <taxon>Gunneridae</taxon>
        <taxon>Pentapetalae</taxon>
        <taxon>rosids</taxon>
        <taxon>fabids</taxon>
        <taxon>Fabales</taxon>
        <taxon>Fabaceae</taxon>
        <taxon>Cercidoideae</taxon>
        <taxon>Cercideae</taxon>
        <taxon>Bauhiniinae</taxon>
        <taxon>Bauhinia</taxon>
    </lineage>
</organism>
<protein>
    <submittedName>
        <fullName evidence="1">Uncharacterized protein</fullName>
    </submittedName>
</protein>
<proteinExistence type="predicted"/>
<name>A0ACB9NFQ8_BAUVA</name>
<dbReference type="Proteomes" id="UP000828941">
    <property type="component" value="Chromosome 7"/>
</dbReference>
<reference evidence="1 2" key="1">
    <citation type="journal article" date="2022" name="DNA Res.">
        <title>Chromosomal-level genome assembly of the orchid tree Bauhinia variegata (Leguminosae; Cercidoideae) supports the allotetraploid origin hypothesis of Bauhinia.</title>
        <authorList>
            <person name="Zhong Y."/>
            <person name="Chen Y."/>
            <person name="Zheng D."/>
            <person name="Pang J."/>
            <person name="Liu Y."/>
            <person name="Luo S."/>
            <person name="Meng S."/>
            <person name="Qian L."/>
            <person name="Wei D."/>
            <person name="Dai S."/>
            <person name="Zhou R."/>
        </authorList>
    </citation>
    <scope>NUCLEOTIDE SEQUENCE [LARGE SCALE GENOMIC DNA]</scope>
    <source>
        <strain evidence="1">BV-YZ2020</strain>
    </source>
</reference>
<comment type="caution">
    <text evidence="1">The sequence shown here is derived from an EMBL/GenBank/DDBJ whole genome shotgun (WGS) entry which is preliminary data.</text>
</comment>
<evidence type="ECO:0000313" key="2">
    <source>
        <dbReference type="Proteomes" id="UP000828941"/>
    </source>
</evidence>